<gene>
    <name evidence="10" type="ORF">SAMN05421774_103245</name>
</gene>
<evidence type="ECO:0000256" key="2">
    <source>
        <dbReference type="ARBA" id="ARBA00022448"/>
    </source>
</evidence>
<dbReference type="GO" id="GO:0022857">
    <property type="term" value="F:transmembrane transporter activity"/>
    <property type="evidence" value="ECO:0007669"/>
    <property type="project" value="InterPro"/>
</dbReference>
<organism evidence="10 11">
    <name type="scientific">Gemmobacter megaterium</name>
    <dbReference type="NCBI Taxonomy" id="1086013"/>
    <lineage>
        <taxon>Bacteria</taxon>
        <taxon>Pseudomonadati</taxon>
        <taxon>Pseudomonadota</taxon>
        <taxon>Alphaproteobacteria</taxon>
        <taxon>Rhodobacterales</taxon>
        <taxon>Paracoccaceae</taxon>
        <taxon>Gemmobacter</taxon>
    </lineage>
</organism>
<evidence type="ECO:0000313" key="11">
    <source>
        <dbReference type="Proteomes" id="UP000186141"/>
    </source>
</evidence>
<evidence type="ECO:0000256" key="9">
    <source>
        <dbReference type="SAM" id="Phobius"/>
    </source>
</evidence>
<dbReference type="Pfam" id="PF02653">
    <property type="entry name" value="BPD_transp_2"/>
    <property type="match status" value="1"/>
</dbReference>
<keyword evidence="11" id="KW-1185">Reference proteome</keyword>
<keyword evidence="7 9" id="KW-0472">Membrane</keyword>
<evidence type="ECO:0000256" key="8">
    <source>
        <dbReference type="ARBA" id="ARBA00037998"/>
    </source>
</evidence>
<keyword evidence="3" id="KW-1003">Cell membrane</keyword>
<keyword evidence="5" id="KW-0029">Amino-acid transport</keyword>
<dbReference type="PANTHER" id="PTHR11795:SF445">
    <property type="entry name" value="AMINO ACID ABC TRANSPORTER PERMEASE PROTEIN"/>
    <property type="match status" value="1"/>
</dbReference>
<feature type="transmembrane region" description="Helical" evidence="9">
    <location>
        <begin position="237"/>
        <end position="262"/>
    </location>
</feature>
<feature type="transmembrane region" description="Helical" evidence="9">
    <location>
        <begin position="158"/>
        <end position="180"/>
    </location>
</feature>
<accession>A0A1N7NAI2</accession>
<dbReference type="OrthoDB" id="9807115at2"/>
<evidence type="ECO:0000256" key="4">
    <source>
        <dbReference type="ARBA" id="ARBA00022692"/>
    </source>
</evidence>
<feature type="transmembrane region" description="Helical" evidence="9">
    <location>
        <begin position="71"/>
        <end position="97"/>
    </location>
</feature>
<comment type="subcellular location">
    <subcellularLocation>
        <location evidence="1">Cell membrane</location>
        <topology evidence="1">Multi-pass membrane protein</topology>
    </subcellularLocation>
</comment>
<dbReference type="STRING" id="1086013.SAMN05421774_103245"/>
<dbReference type="PANTHER" id="PTHR11795">
    <property type="entry name" value="BRANCHED-CHAIN AMINO ACID TRANSPORT SYSTEM PERMEASE PROTEIN LIVH"/>
    <property type="match status" value="1"/>
</dbReference>
<comment type="similarity">
    <text evidence="8">Belongs to the binding-protein-dependent transport system permease family. LivHM subfamily.</text>
</comment>
<evidence type="ECO:0000256" key="7">
    <source>
        <dbReference type="ARBA" id="ARBA00023136"/>
    </source>
</evidence>
<sequence length="305" mass="32281">MIQNLVDGILTGSIYSLAAIGMTMVMHMLRFANFSYAELLGIGGYAALVFDRLFAALVPALGVAIEPLTLTWALVLAMLVAMVITGASAVLFDWLVFKRIRAKADALSMVFASFGVALIVRNVITLIFGHKAELYSQDIAFAVVLSRDPMLLVKPDQIFTLVAALVLMLAFHLVLTRTTFGYALRAVAENPNLSQVSGVRLSSMVTAVWMIGGGLSAAAGVFYAMTNHLSPVMGHNFVLPVFAATIVGGIGSVYGAVLGGFIVGIASGLALMVLPSGYTPAMPFVIILAVLLVRPHGLFGEDRDA</sequence>
<feature type="transmembrane region" description="Helical" evidence="9">
    <location>
        <begin position="201"/>
        <end position="225"/>
    </location>
</feature>
<name>A0A1N7NAI2_9RHOB</name>
<reference evidence="10 11" key="1">
    <citation type="submission" date="2017-01" db="EMBL/GenBank/DDBJ databases">
        <authorList>
            <person name="Mah S.A."/>
            <person name="Swanson W.J."/>
            <person name="Moy G.W."/>
            <person name="Vacquier V.D."/>
        </authorList>
    </citation>
    <scope>NUCLEOTIDE SEQUENCE [LARGE SCALE GENOMIC DNA]</scope>
    <source>
        <strain evidence="10 11">DSM 26375</strain>
    </source>
</reference>
<feature type="transmembrane region" description="Helical" evidence="9">
    <location>
        <begin position="269"/>
        <end position="293"/>
    </location>
</feature>
<dbReference type="Proteomes" id="UP000186141">
    <property type="component" value="Unassembled WGS sequence"/>
</dbReference>
<feature type="transmembrane region" description="Helical" evidence="9">
    <location>
        <begin position="44"/>
        <end position="65"/>
    </location>
</feature>
<keyword evidence="2" id="KW-0813">Transport</keyword>
<proteinExistence type="inferred from homology"/>
<dbReference type="RefSeq" id="WP_076530700.1">
    <property type="nucleotide sequence ID" value="NZ_BMEH01000003.1"/>
</dbReference>
<evidence type="ECO:0000256" key="6">
    <source>
        <dbReference type="ARBA" id="ARBA00022989"/>
    </source>
</evidence>
<evidence type="ECO:0000256" key="1">
    <source>
        <dbReference type="ARBA" id="ARBA00004651"/>
    </source>
</evidence>
<dbReference type="GO" id="GO:0006865">
    <property type="term" value="P:amino acid transport"/>
    <property type="evidence" value="ECO:0007669"/>
    <property type="project" value="UniProtKB-KW"/>
</dbReference>
<dbReference type="GO" id="GO:0005886">
    <property type="term" value="C:plasma membrane"/>
    <property type="evidence" value="ECO:0007669"/>
    <property type="project" value="UniProtKB-SubCell"/>
</dbReference>
<feature type="transmembrane region" description="Helical" evidence="9">
    <location>
        <begin position="109"/>
        <end position="128"/>
    </location>
</feature>
<evidence type="ECO:0000256" key="3">
    <source>
        <dbReference type="ARBA" id="ARBA00022475"/>
    </source>
</evidence>
<dbReference type="CDD" id="cd06582">
    <property type="entry name" value="TM_PBP1_LivH_like"/>
    <property type="match status" value="1"/>
</dbReference>
<dbReference type="AlphaFoldDB" id="A0A1N7NAI2"/>
<evidence type="ECO:0000256" key="5">
    <source>
        <dbReference type="ARBA" id="ARBA00022970"/>
    </source>
</evidence>
<dbReference type="EMBL" id="FTOT01000003">
    <property type="protein sequence ID" value="SIS95340.1"/>
    <property type="molecule type" value="Genomic_DNA"/>
</dbReference>
<protein>
    <submittedName>
        <fullName evidence="10">Amino acid/amide ABC transporter membrane protein 1, HAAT family</fullName>
    </submittedName>
</protein>
<feature type="transmembrane region" description="Helical" evidence="9">
    <location>
        <begin position="12"/>
        <end position="32"/>
    </location>
</feature>
<keyword evidence="4 9" id="KW-0812">Transmembrane</keyword>
<dbReference type="InterPro" id="IPR052157">
    <property type="entry name" value="BCAA_transport_permease"/>
</dbReference>
<keyword evidence="6 9" id="KW-1133">Transmembrane helix</keyword>
<dbReference type="InterPro" id="IPR001851">
    <property type="entry name" value="ABC_transp_permease"/>
</dbReference>
<evidence type="ECO:0000313" key="10">
    <source>
        <dbReference type="EMBL" id="SIS95340.1"/>
    </source>
</evidence>